<keyword evidence="2" id="KW-1185">Reference proteome</keyword>
<dbReference type="EMBL" id="JBHULN010000004">
    <property type="protein sequence ID" value="MFD2570845.1"/>
    <property type="molecule type" value="Genomic_DNA"/>
</dbReference>
<name>A0ABW5M1D6_9BACT</name>
<dbReference type="Proteomes" id="UP001597469">
    <property type="component" value="Unassembled WGS sequence"/>
</dbReference>
<evidence type="ECO:0008006" key="3">
    <source>
        <dbReference type="Google" id="ProtNLM"/>
    </source>
</evidence>
<comment type="caution">
    <text evidence="1">The sequence shown here is derived from an EMBL/GenBank/DDBJ whole genome shotgun (WGS) entry which is preliminary data.</text>
</comment>
<protein>
    <recommendedName>
        <fullName evidence="3">Arm DNA-binding domain-containing protein</fullName>
    </recommendedName>
</protein>
<gene>
    <name evidence="1" type="ORF">ACFSUS_09395</name>
</gene>
<evidence type="ECO:0000313" key="1">
    <source>
        <dbReference type="EMBL" id="MFD2570845.1"/>
    </source>
</evidence>
<reference evidence="2" key="1">
    <citation type="journal article" date="2019" name="Int. J. Syst. Evol. Microbiol.">
        <title>The Global Catalogue of Microorganisms (GCM) 10K type strain sequencing project: providing services to taxonomists for standard genome sequencing and annotation.</title>
        <authorList>
            <consortium name="The Broad Institute Genomics Platform"/>
            <consortium name="The Broad Institute Genome Sequencing Center for Infectious Disease"/>
            <person name="Wu L."/>
            <person name="Ma J."/>
        </authorList>
    </citation>
    <scope>NUCLEOTIDE SEQUENCE [LARGE SCALE GENOMIC DNA]</scope>
    <source>
        <strain evidence="2">KCTC 42805</strain>
    </source>
</reference>
<sequence length="84" mass="9507">MKPTVNNVINLWFGAETPIREYKIKLNPKMWAACQRVSQSFTPPSGIKQADLYRKSDKIAFAKSVLEELDKTELSSKATAYELA</sequence>
<evidence type="ECO:0000313" key="2">
    <source>
        <dbReference type="Proteomes" id="UP001597469"/>
    </source>
</evidence>
<organism evidence="1 2">
    <name type="scientific">Spirosoma soli</name>
    <dbReference type="NCBI Taxonomy" id="1770529"/>
    <lineage>
        <taxon>Bacteria</taxon>
        <taxon>Pseudomonadati</taxon>
        <taxon>Bacteroidota</taxon>
        <taxon>Cytophagia</taxon>
        <taxon>Cytophagales</taxon>
        <taxon>Cytophagaceae</taxon>
        <taxon>Spirosoma</taxon>
    </lineage>
</organism>
<proteinExistence type="predicted"/>
<accession>A0ABW5M1D6</accession>
<dbReference type="RefSeq" id="WP_381521867.1">
    <property type="nucleotide sequence ID" value="NZ_JBHULN010000004.1"/>
</dbReference>